<dbReference type="InterPro" id="IPR009003">
    <property type="entry name" value="Peptidase_S1_PA"/>
</dbReference>
<evidence type="ECO:0000313" key="11">
    <source>
        <dbReference type="RefSeq" id="XP_033173999.1"/>
    </source>
</evidence>
<dbReference type="PROSITE" id="PS50240">
    <property type="entry name" value="TRYPSIN_DOM"/>
    <property type="match status" value="1"/>
</dbReference>
<dbReference type="PROSITE" id="PS00134">
    <property type="entry name" value="TRYPSIN_HIS"/>
    <property type="match status" value="1"/>
</dbReference>
<dbReference type="Gene3D" id="2.40.10.10">
    <property type="entry name" value="Trypsin-like serine proteases"/>
    <property type="match status" value="2"/>
</dbReference>
<dbReference type="Pfam" id="PF18322">
    <property type="entry name" value="CLIP_1"/>
    <property type="match status" value="1"/>
</dbReference>
<comment type="subcellular location">
    <subcellularLocation>
        <location evidence="1">Secreted</location>
    </subcellularLocation>
</comment>
<evidence type="ECO:0000256" key="7">
    <source>
        <dbReference type="SAM" id="MobiDB-lite"/>
    </source>
</evidence>
<dbReference type="Proteomes" id="UP000515162">
    <property type="component" value="Chromosome 2L"/>
</dbReference>
<dbReference type="GeneID" id="117150913"/>
<evidence type="ECO:0000259" key="9">
    <source>
        <dbReference type="PROSITE" id="PS50240"/>
    </source>
</evidence>
<feature type="chain" id="PRO_5044653551" description="Phenoloxidase-activating factor 2" evidence="8">
    <location>
        <begin position="19"/>
        <end position="435"/>
    </location>
</feature>
<evidence type="ECO:0000313" key="12">
    <source>
        <dbReference type="RefSeq" id="XP_033174084.1"/>
    </source>
</evidence>
<dbReference type="Pfam" id="PF00089">
    <property type="entry name" value="Trypsin"/>
    <property type="match status" value="1"/>
</dbReference>
<dbReference type="RefSeq" id="XP_033173999.1">
    <property type="nucleotide sequence ID" value="XM_033318108.1"/>
</dbReference>
<feature type="compositionally biased region" description="Gly residues" evidence="7">
    <location>
        <begin position="55"/>
        <end position="93"/>
    </location>
</feature>
<sequence length="435" mass="46746">MILLNCLVICLCIFSCGAQDSSLDKLISDIFKTDETPKASSTPPPAVSPKDSGSTGSGNGGSGNGGSGNGGSGNGGSGNGGSGNGGSGNGGSGSAQYQSCGDQKECVPRWLCANNTINTSGDGIIDIRINTESDCKNYLDLCCDVSNKREESIIKYKPDHPEGCGYQNPNGVGFKITGAVNQEAEFGEFPWMLAILREEGNLNLYECGGALIAPNVVLTAAHCVHNKQPSSIVVRAGEWDTQTQTEIRPHEDRYVKEIIYHEQFSKGSLFNDVAVMLLESPFTLQENIQTVCLPNVGDKFDFDRCYATGWGKNKFGKDGEYQVILKKVDMPVVPEQQCEKNLRETRLGRHFILHDSFICAGGEKDKDTCKGDGGSPLVCPIAGQKNRFKSAGIVAWGIGCGEENIPGVYASVAKLRPWIDAKLKIWSIDPRHYTP</sequence>
<dbReference type="GO" id="GO:0005576">
    <property type="term" value="C:extracellular region"/>
    <property type="evidence" value="ECO:0007669"/>
    <property type="project" value="UniProtKB-SubCell"/>
</dbReference>
<dbReference type="PRINTS" id="PR00722">
    <property type="entry name" value="CHYMOTRYPSIN"/>
</dbReference>
<dbReference type="CDD" id="cd00190">
    <property type="entry name" value="Tryp_SPc"/>
    <property type="match status" value="1"/>
</dbReference>
<keyword evidence="3" id="KW-1015">Disulfide bond</keyword>
<dbReference type="InterPro" id="IPR001254">
    <property type="entry name" value="Trypsin_dom"/>
</dbReference>
<proteinExistence type="inferred from homology"/>
<name>A0A6P8LFV0_DROMA</name>
<dbReference type="InterPro" id="IPR001314">
    <property type="entry name" value="Peptidase_S1A"/>
</dbReference>
<dbReference type="InterPro" id="IPR051487">
    <property type="entry name" value="Ser/Thr_Proteases_Immune/Dev"/>
</dbReference>
<reference evidence="11 12" key="1">
    <citation type="submission" date="2025-04" db="UniProtKB">
        <authorList>
            <consortium name="RefSeq"/>
        </authorList>
    </citation>
    <scope>IDENTIFICATION</scope>
    <source>
        <strain evidence="11 12">Mau12</strain>
        <strain evidence="10">mau12</strain>
        <tissue evidence="11 12">Whole Body</tissue>
    </source>
</reference>
<comment type="similarity">
    <text evidence="4">Belongs to the peptidase S1 family. CLIP subfamily.</text>
</comment>
<dbReference type="SMART" id="SM00020">
    <property type="entry name" value="Tryp_SPc"/>
    <property type="match status" value="1"/>
</dbReference>
<dbReference type="InterPro" id="IPR041515">
    <property type="entry name" value="PPAF-2-like_Clip"/>
</dbReference>
<dbReference type="GO" id="GO:0006508">
    <property type="term" value="P:proteolysis"/>
    <property type="evidence" value="ECO:0007669"/>
    <property type="project" value="InterPro"/>
</dbReference>
<protein>
    <recommendedName>
        <fullName evidence="5">Phenoloxidase-activating factor 2</fullName>
    </recommendedName>
    <alternativeName>
        <fullName evidence="6">Prophenoloxidase-activating factor II</fullName>
    </alternativeName>
</protein>
<evidence type="ECO:0000256" key="4">
    <source>
        <dbReference type="ARBA" id="ARBA00024195"/>
    </source>
</evidence>
<dbReference type="SUPFAM" id="SSF50494">
    <property type="entry name" value="Trypsin-like serine proteases"/>
    <property type="match status" value="1"/>
</dbReference>
<gene>
    <name evidence="11 12" type="primary">LOC117150913</name>
</gene>
<evidence type="ECO:0000313" key="10">
    <source>
        <dbReference type="Proteomes" id="UP000515162"/>
    </source>
</evidence>
<evidence type="ECO:0000256" key="3">
    <source>
        <dbReference type="ARBA" id="ARBA00023157"/>
    </source>
</evidence>
<dbReference type="FunFam" id="2.40.10.10:FF:000038">
    <property type="entry name" value="Serine protease"/>
    <property type="match status" value="1"/>
</dbReference>
<evidence type="ECO:0000256" key="6">
    <source>
        <dbReference type="ARBA" id="ARBA00076468"/>
    </source>
</evidence>
<keyword evidence="10" id="KW-1185">Reference proteome</keyword>
<dbReference type="GO" id="GO:0004252">
    <property type="term" value="F:serine-type endopeptidase activity"/>
    <property type="evidence" value="ECO:0007669"/>
    <property type="project" value="InterPro"/>
</dbReference>
<reference evidence="10" key="2">
    <citation type="submission" date="2025-05" db="UniProtKB">
        <authorList>
            <consortium name="RefSeq"/>
        </authorList>
    </citation>
    <scope>NUCLEOTIDE SEQUENCE [LARGE SCALE GENOMIC DNA]</scope>
    <source>
        <strain evidence="10">mau12</strain>
    </source>
</reference>
<organism evidence="10 12">
    <name type="scientific">Drosophila mauritiana</name>
    <name type="common">Fruit fly</name>
    <dbReference type="NCBI Taxonomy" id="7226"/>
    <lineage>
        <taxon>Eukaryota</taxon>
        <taxon>Metazoa</taxon>
        <taxon>Ecdysozoa</taxon>
        <taxon>Arthropoda</taxon>
        <taxon>Hexapoda</taxon>
        <taxon>Insecta</taxon>
        <taxon>Pterygota</taxon>
        <taxon>Neoptera</taxon>
        <taxon>Endopterygota</taxon>
        <taxon>Diptera</taxon>
        <taxon>Brachycera</taxon>
        <taxon>Muscomorpha</taxon>
        <taxon>Ephydroidea</taxon>
        <taxon>Drosophilidae</taxon>
        <taxon>Drosophila</taxon>
        <taxon>Sophophora</taxon>
    </lineage>
</organism>
<feature type="region of interest" description="Disordered" evidence="7">
    <location>
        <begin position="34"/>
        <end position="94"/>
    </location>
</feature>
<keyword evidence="8" id="KW-0732">Signal</keyword>
<feature type="signal peptide" evidence="8">
    <location>
        <begin position="1"/>
        <end position="18"/>
    </location>
</feature>
<accession>A0A6P8LFV0</accession>
<feature type="domain" description="Peptidase S1" evidence="9">
    <location>
        <begin position="176"/>
        <end position="424"/>
    </location>
</feature>
<dbReference type="InterPro" id="IPR018114">
    <property type="entry name" value="TRYPSIN_HIS"/>
</dbReference>
<evidence type="ECO:0000256" key="2">
    <source>
        <dbReference type="ARBA" id="ARBA00022525"/>
    </source>
</evidence>
<evidence type="ECO:0000256" key="8">
    <source>
        <dbReference type="SAM" id="SignalP"/>
    </source>
</evidence>
<evidence type="ECO:0000256" key="1">
    <source>
        <dbReference type="ARBA" id="ARBA00004613"/>
    </source>
</evidence>
<dbReference type="InterPro" id="IPR043504">
    <property type="entry name" value="Peptidase_S1_PA_chymotrypsin"/>
</dbReference>
<dbReference type="RefSeq" id="XP_033174084.1">
    <property type="nucleotide sequence ID" value="XM_033318193.1"/>
</dbReference>
<dbReference type="PANTHER" id="PTHR24256">
    <property type="entry name" value="TRYPTASE-RELATED"/>
    <property type="match status" value="1"/>
</dbReference>
<evidence type="ECO:0000256" key="5">
    <source>
        <dbReference type="ARBA" id="ARBA00068096"/>
    </source>
</evidence>
<dbReference type="AlphaFoldDB" id="A0A6P8LFV0"/>
<keyword evidence="2" id="KW-0964">Secreted</keyword>